<comment type="caution">
    <text evidence="1">The sequence shown here is derived from an EMBL/GenBank/DDBJ whole genome shotgun (WGS) entry which is preliminary data.</text>
</comment>
<dbReference type="AlphaFoldDB" id="A0A7C4RSK4"/>
<dbReference type="EMBL" id="DSUH01000068">
    <property type="protein sequence ID" value="HGU31838.1"/>
    <property type="molecule type" value="Genomic_DNA"/>
</dbReference>
<name>A0A7C4RSK4_9BACT</name>
<evidence type="ECO:0000313" key="1">
    <source>
        <dbReference type="EMBL" id="HGU31838.1"/>
    </source>
</evidence>
<accession>A0A7C4RSK4</accession>
<proteinExistence type="predicted"/>
<organism evidence="1">
    <name type="scientific">Desulfatirhabdium butyrativorans</name>
    <dbReference type="NCBI Taxonomy" id="340467"/>
    <lineage>
        <taxon>Bacteria</taxon>
        <taxon>Pseudomonadati</taxon>
        <taxon>Thermodesulfobacteriota</taxon>
        <taxon>Desulfobacteria</taxon>
        <taxon>Desulfobacterales</taxon>
        <taxon>Desulfatirhabdiaceae</taxon>
        <taxon>Desulfatirhabdium</taxon>
    </lineage>
</organism>
<sequence length="170" mass="18775">MGRFPVYQSPALDAVEKRMRTIEAHHGYLTEADGPLVTLLIQDEIRVKELGLTHEAIAAALRQLTHAAAEAQGCPTVIENKWRVHIDAFRGKIPCPWGHPGLYPKTHVHLERVDTGASLQWTDLAIHLIEAHGFYQGTQSPYRLDPEIVAKVLELTVSFSLPSLSSAGAE</sequence>
<gene>
    <name evidence="1" type="ORF">ENS29_03160</name>
</gene>
<reference evidence="1" key="1">
    <citation type="journal article" date="2020" name="mSystems">
        <title>Genome- and Community-Level Interaction Insights into Carbon Utilization and Element Cycling Functions of Hydrothermarchaeota in Hydrothermal Sediment.</title>
        <authorList>
            <person name="Zhou Z."/>
            <person name="Liu Y."/>
            <person name="Xu W."/>
            <person name="Pan J."/>
            <person name="Luo Z.H."/>
            <person name="Li M."/>
        </authorList>
    </citation>
    <scope>NUCLEOTIDE SEQUENCE [LARGE SCALE GENOMIC DNA]</scope>
    <source>
        <strain evidence="1">SpSt-477</strain>
    </source>
</reference>
<protein>
    <submittedName>
        <fullName evidence="1">Uncharacterized protein</fullName>
    </submittedName>
</protein>